<dbReference type="AlphaFoldDB" id="A0A124GNJ9"/>
<organism evidence="1">
    <name type="scientific">Picea glauca</name>
    <name type="common">White spruce</name>
    <name type="synonym">Pinus glauca</name>
    <dbReference type="NCBI Taxonomy" id="3330"/>
    <lineage>
        <taxon>Eukaryota</taxon>
        <taxon>Viridiplantae</taxon>
        <taxon>Streptophyta</taxon>
        <taxon>Embryophyta</taxon>
        <taxon>Tracheophyta</taxon>
        <taxon>Spermatophyta</taxon>
        <taxon>Pinopsida</taxon>
        <taxon>Pinidae</taxon>
        <taxon>Conifers I</taxon>
        <taxon>Pinales</taxon>
        <taxon>Pinaceae</taxon>
        <taxon>Picea</taxon>
    </lineage>
</organism>
<dbReference type="EMBL" id="LKAM01000004">
    <property type="protein sequence ID" value="KUM49056.1"/>
    <property type="molecule type" value="Genomic_DNA"/>
</dbReference>
<comment type="caution">
    <text evidence="1">The sequence shown here is derived from an EMBL/GenBank/DDBJ whole genome shotgun (WGS) entry which is preliminary data.</text>
</comment>
<protein>
    <submittedName>
        <fullName evidence="1">Uncharacterized protein</fullName>
    </submittedName>
</protein>
<geneLocation type="mitochondrion" evidence="1"/>
<proteinExistence type="predicted"/>
<sequence>MHFLTLSNKERAQTSVGLPQLKSGSISITYKAIRQSIYESRSISECIFIPQGVSDHSPVLVSLGEPYKRK</sequence>
<reference evidence="1" key="1">
    <citation type="journal article" date="2015" name="Genome Biol. Evol.">
        <title>Organellar Genomes of White Spruce (Picea glauca): Assembly and Annotation.</title>
        <authorList>
            <person name="Jackman S.D."/>
            <person name="Warren R.L."/>
            <person name="Gibb E.A."/>
            <person name="Vandervalk B.P."/>
            <person name="Mohamadi H."/>
            <person name="Chu J."/>
            <person name="Raymond A."/>
            <person name="Pleasance S."/>
            <person name="Coope R."/>
            <person name="Wildung M.R."/>
            <person name="Ritland C.E."/>
            <person name="Bousquet J."/>
            <person name="Jones S.J."/>
            <person name="Bohlmann J."/>
            <person name="Birol I."/>
        </authorList>
    </citation>
    <scope>NUCLEOTIDE SEQUENCE [LARGE SCALE GENOMIC DNA]</scope>
    <source>
        <tissue evidence="1">Flushing bud</tissue>
    </source>
</reference>
<gene>
    <name evidence="1" type="ORF">ABT39_MTgene4393</name>
</gene>
<evidence type="ECO:0000313" key="1">
    <source>
        <dbReference type="EMBL" id="KUM49056.1"/>
    </source>
</evidence>
<name>A0A124GNJ9_PICGL</name>
<accession>A0A124GNJ9</accession>
<keyword evidence="1" id="KW-0496">Mitochondrion</keyword>